<feature type="region of interest" description="Disordered" evidence="4">
    <location>
        <begin position="203"/>
        <end position="329"/>
    </location>
</feature>
<comment type="similarity">
    <text evidence="1">Belongs to the HpcH/HpaI aldolase family.</text>
</comment>
<evidence type="ECO:0000313" key="6">
    <source>
        <dbReference type="EMBL" id="KAJ1733643.1"/>
    </source>
</evidence>
<dbReference type="SUPFAM" id="SSF51621">
    <property type="entry name" value="Phosphoenolpyruvate/pyruvate domain"/>
    <property type="match status" value="1"/>
</dbReference>
<evidence type="ECO:0000256" key="2">
    <source>
        <dbReference type="ARBA" id="ARBA00022723"/>
    </source>
</evidence>
<organism evidence="6 7">
    <name type="scientific">Coemansia biformis</name>
    <dbReference type="NCBI Taxonomy" id="1286918"/>
    <lineage>
        <taxon>Eukaryota</taxon>
        <taxon>Fungi</taxon>
        <taxon>Fungi incertae sedis</taxon>
        <taxon>Zoopagomycota</taxon>
        <taxon>Kickxellomycotina</taxon>
        <taxon>Kickxellomycetes</taxon>
        <taxon>Kickxellales</taxon>
        <taxon>Kickxellaceae</taxon>
        <taxon>Coemansia</taxon>
    </lineage>
</organism>
<dbReference type="EMBL" id="JANBOI010000125">
    <property type="protein sequence ID" value="KAJ1733643.1"/>
    <property type="molecule type" value="Genomic_DNA"/>
</dbReference>
<feature type="domain" description="HpcH/HpaI aldolase/citrate lyase" evidence="5">
    <location>
        <begin position="386"/>
        <end position="579"/>
    </location>
</feature>
<feature type="region of interest" description="Disordered" evidence="4">
    <location>
        <begin position="115"/>
        <end position="186"/>
    </location>
</feature>
<dbReference type="Proteomes" id="UP001143981">
    <property type="component" value="Unassembled WGS sequence"/>
</dbReference>
<evidence type="ECO:0000259" key="5">
    <source>
        <dbReference type="Pfam" id="PF03328"/>
    </source>
</evidence>
<reference evidence="6" key="1">
    <citation type="submission" date="2022-07" db="EMBL/GenBank/DDBJ databases">
        <title>Phylogenomic reconstructions and comparative analyses of Kickxellomycotina fungi.</title>
        <authorList>
            <person name="Reynolds N.K."/>
            <person name="Stajich J.E."/>
            <person name="Barry K."/>
            <person name="Grigoriev I.V."/>
            <person name="Crous P."/>
            <person name="Smith M.E."/>
        </authorList>
    </citation>
    <scope>NUCLEOTIDE SEQUENCE</scope>
    <source>
        <strain evidence="6">BCRC 34381</strain>
    </source>
</reference>
<comment type="caution">
    <text evidence="6">The sequence shown here is derived from an EMBL/GenBank/DDBJ whole genome shotgun (WGS) entry which is preliminary data.</text>
</comment>
<dbReference type="PANTHER" id="PTHR30502:SF0">
    <property type="entry name" value="PHOSPHOENOLPYRUVATE CARBOXYLASE FAMILY PROTEIN"/>
    <property type="match status" value="1"/>
</dbReference>
<dbReference type="GO" id="GO:0016832">
    <property type="term" value="F:aldehyde-lyase activity"/>
    <property type="evidence" value="ECO:0007669"/>
    <property type="project" value="TreeGrafter"/>
</dbReference>
<dbReference type="Pfam" id="PF03328">
    <property type="entry name" value="HpcH_HpaI"/>
    <property type="match status" value="1"/>
</dbReference>
<dbReference type="GO" id="GO:0005737">
    <property type="term" value="C:cytoplasm"/>
    <property type="evidence" value="ECO:0007669"/>
    <property type="project" value="TreeGrafter"/>
</dbReference>
<accession>A0A9W7YEU8</accession>
<evidence type="ECO:0000256" key="1">
    <source>
        <dbReference type="ARBA" id="ARBA00005568"/>
    </source>
</evidence>
<feature type="compositionally biased region" description="Low complexity" evidence="4">
    <location>
        <begin position="116"/>
        <end position="125"/>
    </location>
</feature>
<evidence type="ECO:0000313" key="7">
    <source>
        <dbReference type="Proteomes" id="UP001143981"/>
    </source>
</evidence>
<keyword evidence="7" id="KW-1185">Reference proteome</keyword>
<protein>
    <recommendedName>
        <fullName evidence="5">HpcH/HpaI aldolase/citrate lyase domain-containing protein</fullName>
    </recommendedName>
</protein>
<gene>
    <name evidence="6" type="ORF">LPJ61_001457</name>
</gene>
<dbReference type="GO" id="GO:0046872">
    <property type="term" value="F:metal ion binding"/>
    <property type="evidence" value="ECO:0007669"/>
    <property type="project" value="UniProtKB-KW"/>
</dbReference>
<evidence type="ECO:0000256" key="3">
    <source>
        <dbReference type="ARBA" id="ARBA00023239"/>
    </source>
</evidence>
<dbReference type="PANTHER" id="PTHR30502">
    <property type="entry name" value="2-KETO-3-DEOXY-L-RHAMNONATE ALDOLASE"/>
    <property type="match status" value="1"/>
</dbReference>
<feature type="compositionally biased region" description="Polar residues" evidence="4">
    <location>
        <begin position="143"/>
        <end position="154"/>
    </location>
</feature>
<dbReference type="OrthoDB" id="1621678at2759"/>
<name>A0A9W7YEU8_9FUNG</name>
<feature type="compositionally biased region" description="Low complexity" evidence="4">
    <location>
        <begin position="209"/>
        <end position="219"/>
    </location>
</feature>
<keyword evidence="3" id="KW-0456">Lyase</keyword>
<dbReference type="Gene3D" id="3.20.20.60">
    <property type="entry name" value="Phosphoenolpyruvate-binding domains"/>
    <property type="match status" value="1"/>
</dbReference>
<dbReference type="InterPro" id="IPR040442">
    <property type="entry name" value="Pyrv_kinase-like_dom_sf"/>
</dbReference>
<evidence type="ECO:0000256" key="4">
    <source>
        <dbReference type="SAM" id="MobiDB-lite"/>
    </source>
</evidence>
<dbReference type="InterPro" id="IPR050251">
    <property type="entry name" value="HpcH-HpaI_aldolase"/>
</dbReference>
<keyword evidence="2" id="KW-0479">Metal-binding</keyword>
<dbReference type="InterPro" id="IPR015813">
    <property type="entry name" value="Pyrv/PenolPyrv_kinase-like_dom"/>
</dbReference>
<dbReference type="AlphaFoldDB" id="A0A9W7YEU8"/>
<feature type="region of interest" description="Disordered" evidence="4">
    <location>
        <begin position="1"/>
        <end position="52"/>
    </location>
</feature>
<proteinExistence type="inferred from homology"/>
<dbReference type="InterPro" id="IPR005000">
    <property type="entry name" value="Aldolase/citrate-lyase_domain"/>
</dbReference>
<feature type="compositionally biased region" description="Low complexity" evidence="4">
    <location>
        <begin position="8"/>
        <end position="17"/>
    </location>
</feature>
<sequence length="594" mass="62396">MSAHNDDAAAAAAADAASRPSPSPTQTASPEKPTRVVLETEPPARKPGRPRLDISAHFQDTGEMANHSHRLVWCIGCIKSGRLLYKKDRLPARGDLMQRHLQTCKHVADDVRLKFSSQRSSSTSSAGENKSKKARVANIVTEAGSSGTQKTHGGNPQAGAPVRSRSRLRSATTASTMAPESAPVLPPISAVSSCDLGRLATASAPVTPQQHQQQQQQQQRHSVFANNRPAGDGDGAQLPRIRPPLPPLSIASMDLPPLAHRAHPYLGRDSHHAQNGGTRHHSHLTPDRPARSPPRIHTPPAPQYQRQPYLPPPPASRGPHLPHAPACNRIASPEPAYPAYASRTPPLPAQAISQIGSALTGASALHRRLRYGRDAAIGIVLTIPSAVTARAAARLGFDWACIDMGNSLQPAGAMAEMVAAIASSGSCAPLVRVPSFSTEWIRWAVEAGAHGVIVSGIQSREQMWRVVNTCRDIAARAGYAPALSMAGGGVLVIPQIEHLGAGSSVEEILSVPGVDAAFVRSPAMAGGANPAPSEALGHVLRVGRQLGVPLGIDSMDGGGAHESAHWGFQMVSIGSDFDVLATAAADQLRLARSA</sequence>
<feature type="compositionally biased region" description="Low complexity" evidence="4">
    <location>
        <begin position="169"/>
        <end position="178"/>
    </location>
</feature>